<feature type="binding site" evidence="10">
    <location>
        <position position="443"/>
    </location>
    <ligand>
        <name>substrate</name>
    </ligand>
</feature>
<dbReference type="EC" id="3.2.1.-" evidence="13"/>
<dbReference type="SMART" id="SM00236">
    <property type="entry name" value="fCBD"/>
    <property type="match status" value="1"/>
</dbReference>
<dbReference type="GO" id="GO:0030248">
    <property type="term" value="F:cellulose binding"/>
    <property type="evidence" value="ECO:0007669"/>
    <property type="project" value="InterPro"/>
</dbReference>
<feature type="active site" description="Proton donor" evidence="9 12">
    <location>
        <position position="265"/>
    </location>
</feature>
<keyword evidence="8 13" id="KW-0624">Polysaccharide degradation</keyword>
<feature type="domain" description="CBM1" evidence="15">
    <location>
        <begin position="28"/>
        <end position="64"/>
    </location>
</feature>
<evidence type="ECO:0000256" key="6">
    <source>
        <dbReference type="ARBA" id="ARBA00023277"/>
    </source>
</evidence>
<comment type="similarity">
    <text evidence="13">Belongs to the glycosyl hydrolase family 6.</text>
</comment>
<evidence type="ECO:0000256" key="4">
    <source>
        <dbReference type="ARBA" id="ARBA00023157"/>
    </source>
</evidence>
<evidence type="ECO:0000256" key="10">
    <source>
        <dbReference type="PIRSR" id="PIRSR001100-2"/>
    </source>
</evidence>
<dbReference type="PRINTS" id="PR00733">
    <property type="entry name" value="GLHYDRLASE6"/>
</dbReference>
<keyword evidence="17" id="KW-1185">Reference proteome</keyword>
<dbReference type="FunFam" id="3.20.20.40:FF:000001">
    <property type="entry name" value="Glucanase"/>
    <property type="match status" value="1"/>
</dbReference>
<evidence type="ECO:0000256" key="12">
    <source>
        <dbReference type="PROSITE-ProRule" id="PRU10057"/>
    </source>
</evidence>
<dbReference type="SUPFAM" id="SSF51989">
    <property type="entry name" value="Glycosyl hydrolases family 6, cellulases"/>
    <property type="match status" value="1"/>
</dbReference>
<name>A0A084AHY2_STACB</name>
<feature type="binding site" evidence="10">
    <location>
        <position position="179"/>
    </location>
    <ligand>
        <name>substrate</name>
    </ligand>
</feature>
<proteinExistence type="inferred from homology"/>
<keyword evidence="4" id="KW-1015">Disulfide bond</keyword>
<dbReference type="HOGENOM" id="CLU_015488_0_0_1"/>
<feature type="active site" description="Proton acceptor" evidence="9">
    <location>
        <position position="445"/>
    </location>
</feature>
<evidence type="ECO:0000259" key="15">
    <source>
        <dbReference type="PROSITE" id="PS51164"/>
    </source>
</evidence>
<dbReference type="InterPro" id="IPR000254">
    <property type="entry name" value="CBD"/>
</dbReference>
<evidence type="ECO:0000256" key="9">
    <source>
        <dbReference type="PIRSR" id="PIRSR001100-1"/>
    </source>
</evidence>
<organism evidence="16 17">
    <name type="scientific">Stachybotrys chartarum (strain CBS 109288 / IBT 7711)</name>
    <name type="common">Toxic black mold</name>
    <name type="synonym">Stilbospora chartarum</name>
    <dbReference type="NCBI Taxonomy" id="1280523"/>
    <lineage>
        <taxon>Eukaryota</taxon>
        <taxon>Fungi</taxon>
        <taxon>Dikarya</taxon>
        <taxon>Ascomycota</taxon>
        <taxon>Pezizomycotina</taxon>
        <taxon>Sordariomycetes</taxon>
        <taxon>Hypocreomycetidae</taxon>
        <taxon>Hypocreales</taxon>
        <taxon>Stachybotryaceae</taxon>
        <taxon>Stachybotrys</taxon>
    </lineage>
</organism>
<keyword evidence="7 13" id="KW-0326">Glycosidase</keyword>
<feature type="chain" id="PRO_5005105767" description="Glucanase" evidence="13">
    <location>
        <begin position="19"/>
        <end position="491"/>
    </location>
</feature>
<keyword evidence="5" id="KW-0325">Glycoprotein</keyword>
<dbReference type="Proteomes" id="UP000028045">
    <property type="component" value="Unassembled WGS sequence"/>
</dbReference>
<feature type="binding site" evidence="10">
    <location>
        <position position="310"/>
    </location>
    <ligand>
        <name>substrate</name>
    </ligand>
</feature>
<dbReference type="InterPro" id="IPR035971">
    <property type="entry name" value="CBD_sf"/>
</dbReference>
<evidence type="ECO:0000313" key="17">
    <source>
        <dbReference type="Proteomes" id="UP000028045"/>
    </source>
</evidence>
<feature type="binding site" evidence="10">
    <location>
        <position position="313"/>
    </location>
    <ligand>
        <name>substrate</name>
    </ligand>
</feature>
<accession>A0A084AHY2</accession>
<feature type="binding site" evidence="10">
    <location>
        <position position="411"/>
    </location>
    <ligand>
        <name>substrate</name>
    </ligand>
</feature>
<keyword evidence="6 13" id="KW-0119">Carbohydrate metabolism</keyword>
<feature type="binding site" evidence="10">
    <location>
        <position position="439"/>
    </location>
    <ligand>
        <name>substrate</name>
    </ligand>
</feature>
<sequence length="491" mass="52389">MAARTLLIAAAFATAAIAAPLEVEERQACASVWSQCGGNNWNGATCCVTGNTCSVINEWYHQCIPGAAATTTVRTTSSARPTSSSSVRPTSSSSVRPTTSSAVTRTSSATSTRATGSTSTTRAPVGSGTATWSGNPYSGVNLWANNYYRSEVLNLAVPSLTGAMATAAARVAEVPSFMWLDTFSKTPLMRETLADIRAANAAGGNYAGQFVVYDLPDRDCAAAASNGEYSLDNNGIANYRNYINTIRDIIVEYSDIRMLLVIEPDSLANMVTNMNVPKCANAADAYHECTLYAVTQLNLPNVAMYLDAGHAGWLGWPANQAGAAETFASVYIEAGRPRALRGLVTNVSNYNAWLLSSPPSYTTPNPVYDESKYVHALAPLLEARGWTGVRFITDQGRSGRQPTGQLEWGHWCNARGTGFGRRPTANTGDELLDAFVWVKPGGEADGTSDTTADRYDHFCGSASSVIPAPEAGTWFQAYFVQLLENANPSFM</sequence>
<evidence type="ECO:0000256" key="13">
    <source>
        <dbReference type="RuleBase" id="RU361186"/>
    </source>
</evidence>
<dbReference type="InterPro" id="IPR036434">
    <property type="entry name" value="Beta_cellobiohydrolase_sf"/>
</dbReference>
<dbReference type="Pfam" id="PF00734">
    <property type="entry name" value="CBM_1"/>
    <property type="match status" value="1"/>
</dbReference>
<keyword evidence="3 13" id="KW-0136">Cellulose degradation</keyword>
<reference evidence="16 17" key="1">
    <citation type="journal article" date="2014" name="BMC Genomics">
        <title>Comparative genome sequencing reveals chemotype-specific gene clusters in the toxigenic black mold Stachybotrys.</title>
        <authorList>
            <person name="Semeiks J."/>
            <person name="Borek D."/>
            <person name="Otwinowski Z."/>
            <person name="Grishin N.V."/>
        </authorList>
    </citation>
    <scope>NUCLEOTIDE SEQUENCE [LARGE SCALE GENOMIC DNA]</scope>
    <source>
        <strain evidence="17">CBS 109288 / IBT 7711</strain>
    </source>
</reference>
<dbReference type="AlphaFoldDB" id="A0A084AHY2"/>
<dbReference type="GO" id="GO:0004553">
    <property type="term" value="F:hydrolase activity, hydrolyzing O-glycosyl compounds"/>
    <property type="evidence" value="ECO:0007669"/>
    <property type="project" value="InterPro"/>
</dbReference>
<dbReference type="PROSITE" id="PS00655">
    <property type="entry name" value="GLYCOSYL_HYDROL_F6_1"/>
    <property type="match status" value="1"/>
</dbReference>
<evidence type="ECO:0000313" key="16">
    <source>
        <dbReference type="EMBL" id="KEY64911.1"/>
    </source>
</evidence>
<keyword evidence="1 13" id="KW-0732">Signal</keyword>
<dbReference type="OrthoDB" id="64893at2759"/>
<dbReference type="Gene3D" id="3.20.20.40">
    <property type="entry name" value="1, 4-beta cellobiohydrolase"/>
    <property type="match status" value="1"/>
</dbReference>
<evidence type="ECO:0000256" key="1">
    <source>
        <dbReference type="ARBA" id="ARBA00022729"/>
    </source>
</evidence>
<feature type="binding site" evidence="10">
    <location>
        <position position="349"/>
    </location>
    <ligand>
        <name>substrate</name>
    </ligand>
</feature>
<evidence type="ECO:0000256" key="3">
    <source>
        <dbReference type="ARBA" id="ARBA00023001"/>
    </source>
</evidence>
<dbReference type="PROSITE" id="PS00562">
    <property type="entry name" value="CBM1_1"/>
    <property type="match status" value="1"/>
</dbReference>
<dbReference type="GO" id="GO:0030245">
    <property type="term" value="P:cellulose catabolic process"/>
    <property type="evidence" value="ECO:0007669"/>
    <property type="project" value="UniProtKB-KW"/>
</dbReference>
<gene>
    <name evidence="16" type="ORF">S7711_03903</name>
</gene>
<evidence type="ECO:0000256" key="5">
    <source>
        <dbReference type="ARBA" id="ARBA00023180"/>
    </source>
</evidence>
<evidence type="ECO:0000256" key="2">
    <source>
        <dbReference type="ARBA" id="ARBA00022801"/>
    </source>
</evidence>
<dbReference type="PROSITE" id="PS51164">
    <property type="entry name" value="CBM1_2"/>
    <property type="match status" value="1"/>
</dbReference>
<dbReference type="PANTHER" id="PTHR34876">
    <property type="match status" value="1"/>
</dbReference>
<dbReference type="SUPFAM" id="SSF57180">
    <property type="entry name" value="Cellulose-binding domain"/>
    <property type="match status" value="1"/>
</dbReference>
<evidence type="ECO:0000256" key="7">
    <source>
        <dbReference type="ARBA" id="ARBA00023295"/>
    </source>
</evidence>
<protein>
    <recommendedName>
        <fullName evidence="13">Glucanase</fullName>
        <ecNumber evidence="13">3.2.1.-</ecNumber>
    </recommendedName>
</protein>
<dbReference type="InterPro" id="IPR016288">
    <property type="entry name" value="Beta_cellobiohydrolase"/>
</dbReference>
<keyword evidence="2 13" id="KW-0378">Hydrolase</keyword>
<dbReference type="GO" id="GO:0005576">
    <property type="term" value="C:extracellular region"/>
    <property type="evidence" value="ECO:0007669"/>
    <property type="project" value="InterPro"/>
</dbReference>
<dbReference type="PIRSF" id="PIRSF001100">
    <property type="entry name" value="Beta_cellobiohydrolase"/>
    <property type="match status" value="1"/>
</dbReference>
<feature type="active site" evidence="11">
    <location>
        <position position="219"/>
    </location>
</feature>
<dbReference type="PANTHER" id="PTHR34876:SF4">
    <property type="entry name" value="1,4-BETA-D-GLUCAN CELLOBIOHYDROLASE C-RELATED"/>
    <property type="match status" value="1"/>
</dbReference>
<dbReference type="InterPro" id="IPR001524">
    <property type="entry name" value="Glyco_hydro_6_CS"/>
</dbReference>
<evidence type="ECO:0000256" key="8">
    <source>
        <dbReference type="ARBA" id="ARBA00023326"/>
    </source>
</evidence>
<feature type="binding site" evidence="10">
    <location>
        <position position="181"/>
    </location>
    <ligand>
        <name>substrate</name>
    </ligand>
</feature>
<dbReference type="PROSITE" id="PS00656">
    <property type="entry name" value="GLYCOSYL_HYDROL_F6_2"/>
    <property type="match status" value="1"/>
</dbReference>
<evidence type="ECO:0000256" key="14">
    <source>
        <dbReference type="SAM" id="MobiDB-lite"/>
    </source>
</evidence>
<dbReference type="EMBL" id="KL648721">
    <property type="protein sequence ID" value="KEY64911.1"/>
    <property type="molecule type" value="Genomic_DNA"/>
</dbReference>
<dbReference type="Pfam" id="PF01341">
    <property type="entry name" value="Glyco_hydro_6"/>
    <property type="match status" value="1"/>
</dbReference>
<evidence type="ECO:0000256" key="11">
    <source>
        <dbReference type="PROSITE-ProRule" id="PRU10056"/>
    </source>
</evidence>
<feature type="compositionally biased region" description="Low complexity" evidence="14">
    <location>
        <begin position="74"/>
        <end position="124"/>
    </location>
</feature>
<feature type="region of interest" description="Disordered" evidence="14">
    <location>
        <begin position="74"/>
        <end position="130"/>
    </location>
</feature>
<feature type="signal peptide" evidence="13">
    <location>
        <begin position="1"/>
        <end position="18"/>
    </location>
</feature>